<evidence type="ECO:0000259" key="4">
    <source>
        <dbReference type="PROSITE" id="PS50853"/>
    </source>
</evidence>
<accession>A0A327X5W6</accession>
<dbReference type="PANTHER" id="PTHR19328:SF13">
    <property type="entry name" value="HIPL1 PROTEIN"/>
    <property type="match status" value="1"/>
</dbReference>
<feature type="domain" description="Fibronectin type-III" evidence="4">
    <location>
        <begin position="769"/>
        <end position="856"/>
    </location>
</feature>
<dbReference type="GO" id="GO:0005509">
    <property type="term" value="F:calcium ion binding"/>
    <property type="evidence" value="ECO:0007669"/>
    <property type="project" value="InterPro"/>
</dbReference>
<dbReference type="SUPFAM" id="SSF49265">
    <property type="entry name" value="Fibronectin type III"/>
    <property type="match status" value="1"/>
</dbReference>
<feature type="compositionally biased region" description="Low complexity" evidence="1">
    <location>
        <begin position="847"/>
        <end position="856"/>
    </location>
</feature>
<reference evidence="5 6" key="1">
    <citation type="submission" date="2018-06" db="EMBL/GenBank/DDBJ databases">
        <title>Genomic Encyclopedia of Archaeal and Bacterial Type Strains, Phase II (KMG-II): from individual species to whole genera.</title>
        <authorList>
            <person name="Goeker M."/>
        </authorList>
    </citation>
    <scope>NUCLEOTIDE SEQUENCE [LARGE SCALE GENOMIC DNA]</scope>
    <source>
        <strain evidence="5 6">DSM 21851</strain>
    </source>
</reference>
<dbReference type="RefSeq" id="WP_111626287.1">
    <property type="nucleotide sequence ID" value="NZ_QLMC01000001.1"/>
</dbReference>
<dbReference type="InterPro" id="IPR000601">
    <property type="entry name" value="PKD_dom"/>
</dbReference>
<dbReference type="PROSITE" id="PS50093">
    <property type="entry name" value="PKD"/>
    <property type="match status" value="1"/>
</dbReference>
<evidence type="ECO:0000256" key="2">
    <source>
        <dbReference type="SAM" id="SignalP"/>
    </source>
</evidence>
<dbReference type="GO" id="GO:0016020">
    <property type="term" value="C:membrane"/>
    <property type="evidence" value="ECO:0007669"/>
    <property type="project" value="InterPro"/>
</dbReference>
<feature type="region of interest" description="Disordered" evidence="1">
    <location>
        <begin position="842"/>
        <end position="861"/>
    </location>
</feature>
<dbReference type="CDD" id="cd00063">
    <property type="entry name" value="FN3"/>
    <property type="match status" value="1"/>
</dbReference>
<dbReference type="SUPFAM" id="SSF50952">
    <property type="entry name" value="Soluble quinoprotein glucose dehydrogenase"/>
    <property type="match status" value="1"/>
</dbReference>
<feature type="signal peptide" evidence="2">
    <location>
        <begin position="1"/>
        <end position="27"/>
    </location>
</feature>
<dbReference type="InterPro" id="IPR011041">
    <property type="entry name" value="Quinoprot_gluc/sorb_DH_b-prop"/>
</dbReference>
<dbReference type="Pfam" id="PF18911">
    <property type="entry name" value="PKD_4"/>
    <property type="match status" value="1"/>
</dbReference>
<evidence type="ECO:0000256" key="1">
    <source>
        <dbReference type="SAM" id="MobiDB-lite"/>
    </source>
</evidence>
<feature type="region of interest" description="Disordered" evidence="1">
    <location>
        <begin position="243"/>
        <end position="266"/>
    </location>
</feature>
<protein>
    <submittedName>
        <fullName evidence="5">Putative secreted protein (Por secretion system target)</fullName>
    </submittedName>
</protein>
<dbReference type="Pfam" id="PF05345">
    <property type="entry name" value="He_PIG"/>
    <property type="match status" value="5"/>
</dbReference>
<dbReference type="SMART" id="SM00060">
    <property type="entry name" value="FN3"/>
    <property type="match status" value="1"/>
</dbReference>
<dbReference type="EMBL" id="QLMC01000001">
    <property type="protein sequence ID" value="RAK02059.1"/>
    <property type="molecule type" value="Genomic_DNA"/>
</dbReference>
<evidence type="ECO:0000313" key="6">
    <source>
        <dbReference type="Proteomes" id="UP000248790"/>
    </source>
</evidence>
<name>A0A327X5W6_LARAB</name>
<dbReference type="Gene3D" id="2.120.10.30">
    <property type="entry name" value="TolB, C-terminal domain"/>
    <property type="match status" value="1"/>
</dbReference>
<dbReference type="Gene3D" id="2.60.40.10">
    <property type="entry name" value="Immunoglobulins"/>
    <property type="match status" value="7"/>
</dbReference>
<dbReference type="InterPro" id="IPR006644">
    <property type="entry name" value="Cadg"/>
</dbReference>
<dbReference type="PROSITE" id="PS50853">
    <property type="entry name" value="FN3"/>
    <property type="match status" value="1"/>
</dbReference>
<dbReference type="InterPro" id="IPR036116">
    <property type="entry name" value="FN3_sf"/>
</dbReference>
<dbReference type="Pfam" id="PF07995">
    <property type="entry name" value="GSDH"/>
    <property type="match status" value="1"/>
</dbReference>
<dbReference type="InterPro" id="IPR015919">
    <property type="entry name" value="Cadherin-like_sf"/>
</dbReference>
<dbReference type="SUPFAM" id="SSF49313">
    <property type="entry name" value="Cadherin-like"/>
    <property type="match status" value="5"/>
</dbReference>
<dbReference type="SUPFAM" id="SSF49299">
    <property type="entry name" value="PKD domain"/>
    <property type="match status" value="1"/>
</dbReference>
<gene>
    <name evidence="5" type="ORF">LX87_00173</name>
</gene>
<dbReference type="Proteomes" id="UP000248790">
    <property type="component" value="Unassembled WGS sequence"/>
</dbReference>
<proteinExistence type="predicted"/>
<keyword evidence="2" id="KW-0732">Signal</keyword>
<keyword evidence="6" id="KW-1185">Reference proteome</keyword>
<dbReference type="InterPro" id="IPR026444">
    <property type="entry name" value="Secre_tail"/>
</dbReference>
<dbReference type="NCBIfam" id="TIGR04183">
    <property type="entry name" value="Por_Secre_tail"/>
    <property type="match status" value="1"/>
</dbReference>
<feature type="compositionally biased region" description="Low complexity" evidence="1">
    <location>
        <begin position="243"/>
        <end position="260"/>
    </location>
</feature>
<sequence>MVNLCTKLKFLALLFVLFAWYVPDAHSQFKPGFSEEVFIDEAGAVGFTFDKNGVMYIWTIDGRVVQVDPQTKKKTTLLDISGEVGRYDDFGLLGMALDNNFLNNGRFYLYYVIKYAPVKYQGTYARVTRYEANKDDGFRSIKPNSRQILIGAPDPNNPSKGVPGDCIVLTSSSHAGGGIAMGADGSLLVPTGDGAAPAFDEGNYSETYHSQSIQNGFMTAAENIGSYRSQVDFSLSGKVLRINPDNGNGLPGNPGYDPGNPRSPKSRIFASGFRQPFRTSLRPNTGSADMNAGDPGTLYVGEVGLTDWEEINVVKKGANYGWPFEEGQFTSTRPFNKTQYKPSIPFTKPVISWRSGPGQINRNGTITEIKNTPAQTLPGYCVVGGAWHPGGGNYPAEYQNTYYFADFNGGWISKMLFDSDNQPQPATLTKLLDGGSSYQYITCIAFNPIDKNLYYLRYPENGGERVRRVTYSGGAEGTPPVAIILSDKTNGPSPLTVKFTGNTSYDPDGKTLTYAWDFGDNTSSTAANPEHTFSTTSTSKTYTVKLTVTDPEGKTSQAEKAITVSSASNAAPVIVSTSIDDKEQMDLSEIRNINLSAVINDETPANQLSYKWTVSLFHNDHQHDDFITTAQTATASLPPIGCDGTLTFWYGVKLEVTDAGGLKTEAMRYIYPNCAGNTQTIAFNAIADRAPNSAAFTPQATASSGKPVVFYVIEGPAVIAEGKVFLTGRLGKVTVRAAQHGGDGFQPARPVERSFNVVSNASDQQPPTLPANLAISNVTQNSMRLTWNASTDNVSVAGYEVYQNNVKIADVTSGTTYTATGLAAGTEYYFFVRAVDPTGNVSGNSNTATETTTAPPANQPPVAPTVSNLTATVNVAYTSAALPAFTDANNDPLTYTLTGLPAGLSFNASTRVISGTPTTKGTSTLTYSATDGKSNPVSRTFTLTINDTDTPPTNRPPVAPTVAPLSATVNVAYTAAPLPVFTDADNDALTYTLTGLPTGLSFNASTRVISGTPTAKGTFSLVYSANDGKAKTDLTITLNVATAGTVLVGNFEGYLDQVNCNTISGWAFNNDNPNATYTVEFLAATGPNPTVESATVIGTTVANIFRADLQNAGKGNGVHGYSFTVPESIKTNQQQTIWGRVEGSTYVLMWSPKTLTCQGTGTPANQPPVAPTVSNLTATVNVAYTSAALPAFTDANNDPLTYTLTGLPAGLSFNASTRIISGTPTTKGTSTLTYSATDGKSNPVSTSFTLTVTEADTPPTNRPPVAPTVSALSATVNVAYTAAALPVFTDPDNDALTYSLTGLPTGLSFNASSRVISGTPTASGTFSLVYSANDGKTKTNVTVTLNVATGGLAPAANFDGYLTQEPNCNTLSGWAFDRTDVNRVVIIEFFDGPSIAAGTPIGTIAADVFKQHLLDAGKGNGVHWYDFPIPESLKDGQNHTIWARVQGSEFVLKWAPKVINCAGTGTPPTNQPPVAPTVSALSATVNVAYTSAALPAFTDANNDALTYSLTGLPSGLSFNASTRVISGTPTTQGTSTLTYSATDGKSNPVSTSFTLTVSGSGGPVDPFPTTGVTGPGNYEGYLDVVNCDAIQGWIWDRDKPNSVITVEFLDGTTVIGKTDAGNYRQDLKDAGKGNGAHGYSFTVPASLKDGQPHVISGRVPNSGYVLMWSPKTLTCPNGGREAAPNAELTTNLTISPNPSTGRFVISYRLANQQKAQLQVVDVLGRTLWQQGVIGSGQPQQQTVELTGGGVGIHFVQMKTDGQQVIRRLLINR</sequence>
<dbReference type="SMART" id="SM00736">
    <property type="entry name" value="CADG"/>
    <property type="match status" value="5"/>
</dbReference>
<dbReference type="PANTHER" id="PTHR19328">
    <property type="entry name" value="HEDGEHOG-INTERACTING PROTEIN"/>
    <property type="match status" value="1"/>
</dbReference>
<dbReference type="InterPro" id="IPR012938">
    <property type="entry name" value="Glc/Sorbosone_DH"/>
</dbReference>
<dbReference type="SMART" id="SM00089">
    <property type="entry name" value="PKD"/>
    <property type="match status" value="1"/>
</dbReference>
<evidence type="ECO:0000259" key="3">
    <source>
        <dbReference type="PROSITE" id="PS50093"/>
    </source>
</evidence>
<dbReference type="InterPro" id="IPR022409">
    <property type="entry name" value="PKD/Chitinase_dom"/>
</dbReference>
<feature type="chain" id="PRO_5016312406" evidence="2">
    <location>
        <begin position="28"/>
        <end position="1772"/>
    </location>
</feature>
<dbReference type="InterPro" id="IPR003961">
    <property type="entry name" value="FN3_dom"/>
</dbReference>
<dbReference type="OrthoDB" id="9770043at2"/>
<organism evidence="5 6">
    <name type="scientific">Larkinella arboricola</name>
    <dbReference type="NCBI Taxonomy" id="643671"/>
    <lineage>
        <taxon>Bacteria</taxon>
        <taxon>Pseudomonadati</taxon>
        <taxon>Bacteroidota</taxon>
        <taxon>Cytophagia</taxon>
        <taxon>Cytophagales</taxon>
        <taxon>Spirosomataceae</taxon>
        <taxon>Larkinella</taxon>
    </lineage>
</organism>
<comment type="caution">
    <text evidence="5">The sequence shown here is derived from an EMBL/GenBank/DDBJ whole genome shotgun (WGS) entry which is preliminary data.</text>
</comment>
<feature type="domain" description="PKD" evidence="3">
    <location>
        <begin position="480"/>
        <end position="571"/>
    </location>
</feature>
<evidence type="ECO:0000313" key="5">
    <source>
        <dbReference type="EMBL" id="RAK02059.1"/>
    </source>
</evidence>
<dbReference type="Pfam" id="PF00041">
    <property type="entry name" value="fn3"/>
    <property type="match status" value="1"/>
</dbReference>
<dbReference type="InterPro" id="IPR013783">
    <property type="entry name" value="Ig-like_fold"/>
</dbReference>
<dbReference type="InterPro" id="IPR011042">
    <property type="entry name" value="6-blade_b-propeller_TolB-like"/>
</dbReference>
<dbReference type="InterPro" id="IPR035986">
    <property type="entry name" value="PKD_dom_sf"/>
</dbReference>